<evidence type="ECO:0000313" key="2">
    <source>
        <dbReference type="EMBL" id="GAA2531956.1"/>
    </source>
</evidence>
<feature type="compositionally biased region" description="Basic and acidic residues" evidence="1">
    <location>
        <begin position="169"/>
        <end position="179"/>
    </location>
</feature>
<dbReference type="RefSeq" id="WP_344536829.1">
    <property type="nucleotide sequence ID" value="NZ_BAAATM010000009.1"/>
</dbReference>
<dbReference type="EMBL" id="BAAATM010000009">
    <property type="protein sequence ID" value="GAA2531956.1"/>
    <property type="molecule type" value="Genomic_DNA"/>
</dbReference>
<comment type="caution">
    <text evidence="2">The sequence shown here is derived from an EMBL/GenBank/DDBJ whole genome shotgun (WGS) entry which is preliminary data.</text>
</comment>
<name>A0ABN3NS79_9ACTN</name>
<gene>
    <name evidence="2" type="ORF">GCM10010423_29380</name>
</gene>
<accession>A0ABN3NS79</accession>
<feature type="region of interest" description="Disordered" evidence="1">
    <location>
        <begin position="152"/>
        <end position="179"/>
    </location>
</feature>
<evidence type="ECO:0000313" key="3">
    <source>
        <dbReference type="Proteomes" id="UP001501095"/>
    </source>
</evidence>
<dbReference type="Proteomes" id="UP001501095">
    <property type="component" value="Unassembled WGS sequence"/>
</dbReference>
<keyword evidence="3" id="KW-1185">Reference proteome</keyword>
<organism evidence="2 3">
    <name type="scientific">Streptomyces levis</name>
    <dbReference type="NCBI Taxonomy" id="285566"/>
    <lineage>
        <taxon>Bacteria</taxon>
        <taxon>Bacillati</taxon>
        <taxon>Actinomycetota</taxon>
        <taxon>Actinomycetes</taxon>
        <taxon>Kitasatosporales</taxon>
        <taxon>Streptomycetaceae</taxon>
        <taxon>Streptomyces</taxon>
    </lineage>
</organism>
<evidence type="ECO:0000256" key="1">
    <source>
        <dbReference type="SAM" id="MobiDB-lite"/>
    </source>
</evidence>
<sequence length="179" mass="19072">MDVEAIRVRDLVRDVVSEVAPEELPLVAGLAGFDDAGAVRRLGGGDRRRETLGFGIGEAAALVTPVVWLAVDQAAQRIVGTWVDSGITRMGTALRRLFRRPVSEPVVIPPLTREQLALVRESVLTMAGQRGLEAERAAVIADAVVTRLVLVETQADGTPGPPGSQMPDGPERPGRPDEI</sequence>
<reference evidence="2 3" key="1">
    <citation type="journal article" date="2019" name="Int. J. Syst. Evol. Microbiol.">
        <title>The Global Catalogue of Microorganisms (GCM) 10K type strain sequencing project: providing services to taxonomists for standard genome sequencing and annotation.</title>
        <authorList>
            <consortium name="The Broad Institute Genomics Platform"/>
            <consortium name="The Broad Institute Genome Sequencing Center for Infectious Disease"/>
            <person name="Wu L."/>
            <person name="Ma J."/>
        </authorList>
    </citation>
    <scope>NUCLEOTIDE SEQUENCE [LARGE SCALE GENOMIC DNA]</scope>
    <source>
        <strain evidence="2 3">JCM 6924</strain>
    </source>
</reference>
<proteinExistence type="predicted"/>
<protein>
    <submittedName>
        <fullName evidence="2">Uncharacterized protein</fullName>
    </submittedName>
</protein>